<name>A0A0S2MP39_9COLE</name>
<proteinExistence type="inferred from homology"/>
<keyword evidence="7 16" id="KW-0812">Transmembrane</keyword>
<dbReference type="GO" id="GO:0031966">
    <property type="term" value="C:mitochondrial membrane"/>
    <property type="evidence" value="ECO:0007669"/>
    <property type="project" value="UniProtKB-SubCell"/>
</dbReference>
<dbReference type="EMBL" id="JX412758">
    <property type="protein sequence ID" value="ALO76495.1"/>
    <property type="molecule type" value="Genomic_DNA"/>
</dbReference>
<keyword evidence="6" id="KW-0679">Respiratory chain</keyword>
<dbReference type="PANTHER" id="PTHR11435">
    <property type="entry name" value="NADH UBIQUINONE OXIDOREDUCTASE SUBUNIT ND6"/>
    <property type="match status" value="1"/>
</dbReference>
<evidence type="ECO:0000256" key="7">
    <source>
        <dbReference type="ARBA" id="ARBA00022692"/>
    </source>
</evidence>
<dbReference type="AlphaFoldDB" id="A0A0S2MP39"/>
<organism evidence="17">
    <name type="scientific">Mastinocerus sp. MAS01</name>
    <dbReference type="NCBI Taxonomy" id="1205632"/>
    <lineage>
        <taxon>Eukaryota</taxon>
        <taxon>Metazoa</taxon>
        <taxon>Ecdysozoa</taxon>
        <taxon>Arthropoda</taxon>
        <taxon>Hexapoda</taxon>
        <taxon>Insecta</taxon>
        <taxon>Pterygota</taxon>
        <taxon>Neoptera</taxon>
        <taxon>Endopterygota</taxon>
        <taxon>Coleoptera</taxon>
        <taxon>Polyphaga</taxon>
        <taxon>Elateriformia</taxon>
        <taxon>Elateroidea</taxon>
        <taxon>Phengodidae</taxon>
        <taxon>Mastinocerinae</taxon>
        <taxon>Mastinocerus</taxon>
    </lineage>
</organism>
<dbReference type="GO" id="GO:0008137">
    <property type="term" value="F:NADH dehydrogenase (ubiquinone) activity"/>
    <property type="evidence" value="ECO:0007669"/>
    <property type="project" value="UniProtKB-EC"/>
</dbReference>
<dbReference type="InterPro" id="IPR050269">
    <property type="entry name" value="ComplexI_Subunit6"/>
</dbReference>
<evidence type="ECO:0000256" key="2">
    <source>
        <dbReference type="ARBA" id="ARBA00005698"/>
    </source>
</evidence>
<sequence length="164" mass="19391">MKLLMVSTIIMTSMITTCQHPLMLSLMIMMQTIMISLMTSYMINNSWYSYMLFMIIISGLMIMFIYMTSLTSNKMFKKNMKTQLLMIMLWMILITINKDKMLIEQANNYNEMMNSYKYTMMMSMSKFINFPLSMIMLTLMIYLFISMTSVIKISNKSTGPLRQK</sequence>
<feature type="transmembrane region" description="Helical" evidence="16">
    <location>
        <begin position="47"/>
        <end position="67"/>
    </location>
</feature>
<gene>
    <name evidence="17" type="primary">nad6</name>
</gene>
<evidence type="ECO:0000256" key="14">
    <source>
        <dbReference type="ARBA" id="ARBA00031019"/>
    </source>
</evidence>
<evidence type="ECO:0000256" key="4">
    <source>
        <dbReference type="ARBA" id="ARBA00021095"/>
    </source>
</evidence>
<feature type="transmembrane region" description="Helical" evidence="16">
    <location>
        <begin position="127"/>
        <end position="145"/>
    </location>
</feature>
<accession>A0A0S2MP39</accession>
<keyword evidence="5" id="KW-0813">Transport</keyword>
<evidence type="ECO:0000256" key="12">
    <source>
        <dbReference type="ARBA" id="ARBA00023128"/>
    </source>
</evidence>
<keyword evidence="9" id="KW-0249">Electron transport</keyword>
<evidence type="ECO:0000256" key="6">
    <source>
        <dbReference type="ARBA" id="ARBA00022660"/>
    </source>
</evidence>
<evidence type="ECO:0000256" key="3">
    <source>
        <dbReference type="ARBA" id="ARBA00012944"/>
    </source>
</evidence>
<keyword evidence="10 16" id="KW-1133">Transmembrane helix</keyword>
<evidence type="ECO:0000256" key="1">
    <source>
        <dbReference type="ARBA" id="ARBA00004225"/>
    </source>
</evidence>
<evidence type="ECO:0000313" key="17">
    <source>
        <dbReference type="EMBL" id="ALO76495.1"/>
    </source>
</evidence>
<protein>
    <recommendedName>
        <fullName evidence="4">NADH-ubiquinone oxidoreductase chain 6</fullName>
        <ecNumber evidence="3">7.1.1.2</ecNumber>
    </recommendedName>
    <alternativeName>
        <fullName evidence="14">NADH dehydrogenase subunit 6</fullName>
    </alternativeName>
</protein>
<evidence type="ECO:0000256" key="5">
    <source>
        <dbReference type="ARBA" id="ARBA00022448"/>
    </source>
</evidence>
<dbReference type="PANTHER" id="PTHR11435:SF1">
    <property type="entry name" value="NADH-UBIQUINONE OXIDOREDUCTASE CHAIN 6"/>
    <property type="match status" value="1"/>
</dbReference>
<evidence type="ECO:0000256" key="16">
    <source>
        <dbReference type="SAM" id="Phobius"/>
    </source>
</evidence>
<comment type="similarity">
    <text evidence="2">Belongs to the complex I subunit 6 family.</text>
</comment>
<evidence type="ECO:0000256" key="10">
    <source>
        <dbReference type="ARBA" id="ARBA00022989"/>
    </source>
</evidence>
<feature type="transmembrane region" description="Helical" evidence="16">
    <location>
        <begin position="21"/>
        <end position="41"/>
    </location>
</feature>
<evidence type="ECO:0000256" key="11">
    <source>
        <dbReference type="ARBA" id="ARBA00023027"/>
    </source>
</evidence>
<evidence type="ECO:0000256" key="9">
    <source>
        <dbReference type="ARBA" id="ARBA00022982"/>
    </source>
</evidence>
<keyword evidence="11" id="KW-0520">NAD</keyword>
<keyword evidence="13 16" id="KW-0472">Membrane</keyword>
<dbReference type="EC" id="7.1.1.2" evidence="3"/>
<keyword evidence="12 17" id="KW-0496">Mitochondrion</keyword>
<evidence type="ECO:0000256" key="15">
    <source>
        <dbReference type="ARBA" id="ARBA00049551"/>
    </source>
</evidence>
<comment type="catalytic activity">
    <reaction evidence="15">
        <text>a ubiquinone + NADH + 5 H(+)(in) = a ubiquinol + NAD(+) + 4 H(+)(out)</text>
        <dbReference type="Rhea" id="RHEA:29091"/>
        <dbReference type="Rhea" id="RHEA-COMP:9565"/>
        <dbReference type="Rhea" id="RHEA-COMP:9566"/>
        <dbReference type="ChEBI" id="CHEBI:15378"/>
        <dbReference type="ChEBI" id="CHEBI:16389"/>
        <dbReference type="ChEBI" id="CHEBI:17976"/>
        <dbReference type="ChEBI" id="CHEBI:57540"/>
        <dbReference type="ChEBI" id="CHEBI:57945"/>
        <dbReference type="EC" id="7.1.1.2"/>
    </reaction>
</comment>
<keyword evidence="8" id="KW-1278">Translocase</keyword>
<reference evidence="17" key="1">
    <citation type="submission" date="2012-06" db="EMBL/GenBank/DDBJ databases">
        <title>Mitogenomics of the Coleoptera under dense taxon sampling.</title>
        <authorList>
            <person name="Timmermans M.J.T.N."/>
            <person name="Lim J."/>
            <person name="Dodsworth S."/>
            <person name="Haran J."/>
            <person name="Ahrens D."/>
            <person name="Bocak L."/>
            <person name="London A."/>
            <person name="Culverwell L."/>
            <person name="Vogler A.P."/>
        </authorList>
    </citation>
    <scope>NUCLEOTIDE SEQUENCE</scope>
</reference>
<evidence type="ECO:0000256" key="8">
    <source>
        <dbReference type="ARBA" id="ARBA00022967"/>
    </source>
</evidence>
<evidence type="ECO:0000256" key="13">
    <source>
        <dbReference type="ARBA" id="ARBA00023136"/>
    </source>
</evidence>
<geneLocation type="mitochondrion" evidence="17"/>
<comment type="subcellular location">
    <subcellularLocation>
        <location evidence="1">Mitochondrion membrane</location>
        <topology evidence="1">Multi-pass membrane protein</topology>
    </subcellularLocation>
</comment>